<dbReference type="STRING" id="45658.VSVS12_02286"/>
<proteinExistence type="predicted"/>
<keyword evidence="1" id="KW-0251">Elongation factor</keyword>
<dbReference type="RefSeq" id="WP_065430721.1">
    <property type="nucleotide sequence ID" value="NZ_CP016307.1"/>
</dbReference>
<sequence length="176" mass="20130">MNHDYQDLIKIFNDTFSASFNTVLELGGDEPIYLPADEQHPQHRIIFARGFYASALHEIAHWCVAGPERRLLEDFGYWYEPDGRTAQVQAEFEKVEIRPQAYEWILALSAGFAFSVSCDNLNGDFEPDRLLFMSKVHAEVMSILDQGIPPRVEMLSEAMRGFYGIAPLNHSDFIVK</sequence>
<evidence type="ECO:0000313" key="1">
    <source>
        <dbReference type="EMBL" id="ANU35820.1"/>
    </source>
</evidence>
<dbReference type="GeneID" id="96871315"/>
<keyword evidence="1" id="KW-0648">Protein biosynthesis</keyword>
<dbReference type="EMBL" id="CP016414">
    <property type="protein sequence ID" value="ANU35820.1"/>
    <property type="molecule type" value="Genomic_DNA"/>
</dbReference>
<dbReference type="PATRIC" id="fig|45658.6.peg.2253"/>
<dbReference type="Pfam" id="PF04315">
    <property type="entry name" value="EpmC"/>
    <property type="match status" value="1"/>
</dbReference>
<dbReference type="Proteomes" id="UP000092528">
    <property type="component" value="Chromosome 1"/>
</dbReference>
<protein>
    <submittedName>
        <fullName evidence="1">Elongation factor P hydroxylase</fullName>
    </submittedName>
</protein>
<evidence type="ECO:0000313" key="2">
    <source>
        <dbReference type="Proteomes" id="UP000092528"/>
    </source>
</evidence>
<dbReference type="KEGG" id="vsc:VSVS12_02286"/>
<gene>
    <name evidence="1" type="ORF">VSVS05_00688</name>
</gene>
<reference evidence="1 2" key="1">
    <citation type="submission" date="2016-07" db="EMBL/GenBank/DDBJ databases">
        <title>Genome sequencing of Vibrio scophthalmi strain VS-05, an isolated from Paralichthys olivaceus.</title>
        <authorList>
            <person name="Han H.-J."/>
        </authorList>
    </citation>
    <scope>NUCLEOTIDE SEQUENCE [LARGE SCALE GENOMIC DNA]</scope>
    <source>
        <strain evidence="1 2">VS-05</strain>
    </source>
</reference>
<accession>A0A1B1NQL4</accession>
<dbReference type="InterPro" id="IPR007411">
    <property type="entry name" value="EpmC"/>
</dbReference>
<organism evidence="1 2">
    <name type="scientific">Vibrio scophthalmi</name>
    <dbReference type="NCBI Taxonomy" id="45658"/>
    <lineage>
        <taxon>Bacteria</taxon>
        <taxon>Pseudomonadati</taxon>
        <taxon>Pseudomonadota</taxon>
        <taxon>Gammaproteobacteria</taxon>
        <taxon>Vibrionales</taxon>
        <taxon>Vibrionaceae</taxon>
        <taxon>Vibrio</taxon>
    </lineage>
</organism>
<dbReference type="GO" id="GO:0003746">
    <property type="term" value="F:translation elongation factor activity"/>
    <property type="evidence" value="ECO:0007669"/>
    <property type="project" value="UniProtKB-KW"/>
</dbReference>
<keyword evidence="2" id="KW-1185">Reference proteome</keyword>
<name>A0A1B1NQL4_9VIBR</name>
<dbReference type="AlphaFoldDB" id="A0A1B1NQL4"/>